<evidence type="ECO:0000256" key="1">
    <source>
        <dbReference type="SAM" id="MobiDB-lite"/>
    </source>
</evidence>
<evidence type="ECO:0000313" key="4">
    <source>
        <dbReference type="Proteomes" id="UP000033831"/>
    </source>
</evidence>
<gene>
    <name evidence="3" type="ORF">UW07_C0037G0011</name>
</gene>
<dbReference type="Pfam" id="PF20990">
    <property type="entry name" value="DUF2207_C"/>
    <property type="match status" value="1"/>
</dbReference>
<dbReference type="Proteomes" id="UP000033831">
    <property type="component" value="Unassembled WGS sequence"/>
</dbReference>
<protein>
    <recommendedName>
        <fullName evidence="2">Predicted membrane protein YciQ-like C-terminal domain-containing protein</fullName>
    </recommendedName>
</protein>
<feature type="non-terminal residue" evidence="3">
    <location>
        <position position="1"/>
    </location>
</feature>
<feature type="compositionally biased region" description="Gly residues" evidence="1">
    <location>
        <begin position="93"/>
        <end position="113"/>
    </location>
</feature>
<feature type="compositionally biased region" description="Low complexity" evidence="1">
    <location>
        <begin position="83"/>
        <end position="92"/>
    </location>
</feature>
<accession>A0A0G1IGS8</accession>
<dbReference type="InterPro" id="IPR048389">
    <property type="entry name" value="YciQ-like_C"/>
</dbReference>
<dbReference type="EMBL" id="LCGX01000037">
    <property type="protein sequence ID" value="KKT22394.1"/>
    <property type="molecule type" value="Genomic_DNA"/>
</dbReference>
<evidence type="ECO:0000259" key="2">
    <source>
        <dbReference type="Pfam" id="PF20990"/>
    </source>
</evidence>
<feature type="domain" description="Predicted membrane protein YciQ-like C-terminal" evidence="2">
    <location>
        <begin position="1"/>
        <end position="47"/>
    </location>
</feature>
<sequence length="113" mass="11534">GLKDYLQIAEKDRLLFHNAPEKKPEVFEKLLPYAMALGVADIWAKEFEGIYMAPPNWYVGSGNAAFSAMAFNHSLSNFSSYTSSSLSSSSSGSGSGGGGSSGGGGGGGGGGGW</sequence>
<name>A0A0G1IGS8_9BACT</name>
<evidence type="ECO:0000313" key="3">
    <source>
        <dbReference type="EMBL" id="KKT22394.1"/>
    </source>
</evidence>
<dbReference type="AlphaFoldDB" id="A0A0G1IGS8"/>
<comment type="caution">
    <text evidence="3">The sequence shown here is derived from an EMBL/GenBank/DDBJ whole genome shotgun (WGS) entry which is preliminary data.</text>
</comment>
<feature type="region of interest" description="Disordered" evidence="1">
    <location>
        <begin position="79"/>
        <end position="113"/>
    </location>
</feature>
<proteinExistence type="predicted"/>
<reference evidence="3 4" key="1">
    <citation type="journal article" date="2015" name="Nature">
        <title>rRNA introns, odd ribosomes, and small enigmatic genomes across a large radiation of phyla.</title>
        <authorList>
            <person name="Brown C.T."/>
            <person name="Hug L.A."/>
            <person name="Thomas B.C."/>
            <person name="Sharon I."/>
            <person name="Castelle C.J."/>
            <person name="Singh A."/>
            <person name="Wilkins M.J."/>
            <person name="Williams K.H."/>
            <person name="Banfield J.F."/>
        </authorList>
    </citation>
    <scope>NUCLEOTIDE SEQUENCE [LARGE SCALE GENOMIC DNA]</scope>
</reference>
<organism evidence="3 4">
    <name type="scientific">Candidatus Nomurabacteria bacterium GW2011_GWF2_43_8</name>
    <dbReference type="NCBI Taxonomy" id="1618779"/>
    <lineage>
        <taxon>Bacteria</taxon>
        <taxon>Candidatus Nomuraibacteriota</taxon>
    </lineage>
</organism>